<gene>
    <name evidence="2" type="ORF">CU098_013572</name>
</gene>
<reference evidence="2 3" key="1">
    <citation type="journal article" date="2018" name="G3 (Bethesda)">
        <title>Phylogenetic and Phylogenomic Definition of Rhizopus Species.</title>
        <authorList>
            <person name="Gryganskyi A.P."/>
            <person name="Golan J."/>
            <person name="Dolatabadi S."/>
            <person name="Mondo S."/>
            <person name="Robb S."/>
            <person name="Idnurm A."/>
            <person name="Muszewska A."/>
            <person name="Steczkiewicz K."/>
            <person name="Masonjones S."/>
            <person name="Liao H.L."/>
            <person name="Gajdeczka M.T."/>
            <person name="Anike F."/>
            <person name="Vuek A."/>
            <person name="Anishchenko I.M."/>
            <person name="Voigt K."/>
            <person name="de Hoog G.S."/>
            <person name="Smith M.E."/>
            <person name="Heitman J."/>
            <person name="Vilgalys R."/>
            <person name="Stajich J.E."/>
        </authorList>
    </citation>
    <scope>NUCLEOTIDE SEQUENCE [LARGE SCALE GENOMIC DNA]</scope>
    <source>
        <strain evidence="2 3">LSU 92-RS-03</strain>
    </source>
</reference>
<keyword evidence="3" id="KW-1185">Reference proteome</keyword>
<organism evidence="2 3">
    <name type="scientific">Rhizopus stolonifer</name>
    <name type="common">Rhizopus nigricans</name>
    <dbReference type="NCBI Taxonomy" id="4846"/>
    <lineage>
        <taxon>Eukaryota</taxon>
        <taxon>Fungi</taxon>
        <taxon>Fungi incertae sedis</taxon>
        <taxon>Mucoromycota</taxon>
        <taxon>Mucoromycotina</taxon>
        <taxon>Mucoromycetes</taxon>
        <taxon>Mucorales</taxon>
        <taxon>Mucorineae</taxon>
        <taxon>Rhizopodaceae</taxon>
        <taxon>Rhizopus</taxon>
    </lineage>
</organism>
<feature type="compositionally biased region" description="Polar residues" evidence="1">
    <location>
        <begin position="26"/>
        <end position="36"/>
    </location>
</feature>
<name>A0A367KXQ9_RHIST</name>
<proteinExistence type="predicted"/>
<feature type="region of interest" description="Disordered" evidence="1">
    <location>
        <begin position="1"/>
        <end position="36"/>
    </location>
</feature>
<dbReference type="Proteomes" id="UP000253551">
    <property type="component" value="Unassembled WGS sequence"/>
</dbReference>
<protein>
    <submittedName>
        <fullName evidence="2">Uncharacterized protein</fullName>
    </submittedName>
</protein>
<evidence type="ECO:0000313" key="2">
    <source>
        <dbReference type="EMBL" id="RCI07003.1"/>
    </source>
</evidence>
<sequence length="79" mass="9660">MADAMAYHHRQNQYQQDTRRDMMMQRDSSTSTLLTREQQLREEIARLKREEQELCEKDIWVKQTIMAVREKIAAEKRIY</sequence>
<comment type="caution">
    <text evidence="2">The sequence shown here is derived from an EMBL/GenBank/DDBJ whole genome shotgun (WGS) entry which is preliminary data.</text>
</comment>
<dbReference type="EMBL" id="PJQM01000048">
    <property type="protein sequence ID" value="RCI07003.1"/>
    <property type="molecule type" value="Genomic_DNA"/>
</dbReference>
<accession>A0A367KXQ9</accession>
<dbReference type="OrthoDB" id="2249377at2759"/>
<evidence type="ECO:0000256" key="1">
    <source>
        <dbReference type="SAM" id="MobiDB-lite"/>
    </source>
</evidence>
<evidence type="ECO:0000313" key="3">
    <source>
        <dbReference type="Proteomes" id="UP000253551"/>
    </source>
</evidence>
<dbReference type="AlphaFoldDB" id="A0A367KXQ9"/>